<feature type="domain" description="PPM-type phosphatase" evidence="3">
    <location>
        <begin position="343"/>
        <end position="578"/>
    </location>
</feature>
<comment type="cofactor">
    <cofactor evidence="1">
        <name>Mn(2+)</name>
        <dbReference type="ChEBI" id="CHEBI:29035"/>
    </cofactor>
</comment>
<sequence>MVVLAEHSDGSVLFRFGDASEIAVNSELEEPNFKQRDLDREDKEEIDPVKVLEGDHESEVIVKETGEEVTSGSSTEVADSANKVDICGEDIRVVEREIDLVGTDGASGLELSQIELEASQEGELPVSVLNIDRNNPSGSVLDSGSAGISTEKAEVEFANPGNVAVLDSSFSLEKGDESNVLEEDSGDDTMLESAPLQLNSVIQVPESAACEEISQENVNVDLYMDGKDQSVEAERHHITVQESGERDSIDEMPLPHSLEAELVLDEEASHDEVEERAEAAESPTVLNETVPCLILESERTEGEAQGSDPGEVSDGEATGLKVIETAVISEEISAEELLLYSGAALLAHPSKALTGGEDAYFTSSKNWLGVADGVGQWSLEGIDPGVYARELMDKCEEMVLNSDSLLITNPVDLLKQSMREAQSPGSSTVLVAYFDSQVLHVVNIGDTGFLIVRNGAIWKRSSPMLHEFNFPLQVEKGDDPSELVEQYRFDLDEGDVIITATDGLFDNVYEQDIASTVSKSLQANLKAEEIAAVLAVRAQEVGQSASSRSPFADAAQAAGYTGYTGGKLDDVAVIVSLVQKRPNSCTEKTKKDGKWNTPSFTYEPKKIRT</sequence>
<protein>
    <recommendedName>
        <fullName evidence="1">Protein phosphatase</fullName>
        <ecNumber evidence="1">3.1.3.16</ecNumber>
    </recommendedName>
</protein>
<keyword evidence="1" id="KW-0378">Hydrolase</keyword>
<comment type="caution">
    <text evidence="4">The sequence shown here is derived from an EMBL/GenBank/DDBJ whole genome shotgun (WGS) entry which is preliminary data.</text>
</comment>
<dbReference type="Proteomes" id="UP001188597">
    <property type="component" value="Unassembled WGS sequence"/>
</dbReference>
<evidence type="ECO:0000256" key="2">
    <source>
        <dbReference type="SAM" id="MobiDB-lite"/>
    </source>
</evidence>
<dbReference type="GO" id="GO:0009507">
    <property type="term" value="C:chloroplast"/>
    <property type="evidence" value="ECO:0007669"/>
    <property type="project" value="TreeGrafter"/>
</dbReference>
<name>A0AA89APZ5_9ASTE</name>
<dbReference type="AlphaFoldDB" id="A0AA89APZ5"/>
<dbReference type="EMBL" id="JAVXUP010001513">
    <property type="protein sequence ID" value="KAK3010755.1"/>
    <property type="molecule type" value="Genomic_DNA"/>
</dbReference>
<dbReference type="InterPro" id="IPR039123">
    <property type="entry name" value="PPTC7"/>
</dbReference>
<keyword evidence="5" id="KW-1185">Reference proteome</keyword>
<feature type="region of interest" description="Disordered" evidence="2">
    <location>
        <begin position="33"/>
        <end position="57"/>
    </location>
</feature>
<comment type="cofactor">
    <cofactor evidence="1">
        <name>Mg(2+)</name>
        <dbReference type="ChEBI" id="CHEBI:18420"/>
    </cofactor>
</comment>
<gene>
    <name evidence="4" type="ORF">RJ639_011308</name>
</gene>
<dbReference type="EC" id="3.1.3.16" evidence="1"/>
<reference evidence="4" key="1">
    <citation type="submission" date="2022-12" db="EMBL/GenBank/DDBJ databases">
        <title>Draft genome assemblies for two species of Escallonia (Escalloniales).</title>
        <authorList>
            <person name="Chanderbali A."/>
            <person name="Dervinis C."/>
            <person name="Anghel I."/>
            <person name="Soltis D."/>
            <person name="Soltis P."/>
            <person name="Zapata F."/>
        </authorList>
    </citation>
    <scope>NUCLEOTIDE SEQUENCE</scope>
    <source>
        <strain evidence="4">UCBG64.0493</strain>
        <tissue evidence="4">Leaf</tissue>
    </source>
</reference>
<dbReference type="PROSITE" id="PS51746">
    <property type="entry name" value="PPM_2"/>
    <property type="match status" value="1"/>
</dbReference>
<dbReference type="GO" id="GO:0004722">
    <property type="term" value="F:protein serine/threonine phosphatase activity"/>
    <property type="evidence" value="ECO:0007669"/>
    <property type="project" value="UniProtKB-EC"/>
</dbReference>
<evidence type="ECO:0000259" key="3">
    <source>
        <dbReference type="PROSITE" id="PS51746"/>
    </source>
</evidence>
<dbReference type="Gene3D" id="3.60.40.10">
    <property type="entry name" value="PPM-type phosphatase domain"/>
    <property type="match status" value="2"/>
</dbReference>
<keyword evidence="1" id="KW-0460">Magnesium</keyword>
<dbReference type="PANTHER" id="PTHR12320">
    <property type="entry name" value="PROTEIN PHOSPHATASE 2C"/>
    <property type="match status" value="1"/>
</dbReference>
<dbReference type="SMART" id="SM00331">
    <property type="entry name" value="PP2C_SIG"/>
    <property type="match status" value="1"/>
</dbReference>
<evidence type="ECO:0000313" key="4">
    <source>
        <dbReference type="EMBL" id="KAK3010755.1"/>
    </source>
</evidence>
<keyword evidence="1" id="KW-0904">Protein phosphatase</keyword>
<comment type="catalytic activity">
    <reaction evidence="1">
        <text>O-phospho-L-seryl-[protein] + H2O = L-seryl-[protein] + phosphate</text>
        <dbReference type="Rhea" id="RHEA:20629"/>
        <dbReference type="Rhea" id="RHEA-COMP:9863"/>
        <dbReference type="Rhea" id="RHEA-COMP:11604"/>
        <dbReference type="ChEBI" id="CHEBI:15377"/>
        <dbReference type="ChEBI" id="CHEBI:29999"/>
        <dbReference type="ChEBI" id="CHEBI:43474"/>
        <dbReference type="ChEBI" id="CHEBI:83421"/>
        <dbReference type="EC" id="3.1.3.16"/>
    </reaction>
</comment>
<dbReference type="SUPFAM" id="SSF81606">
    <property type="entry name" value="PP2C-like"/>
    <property type="match status" value="1"/>
</dbReference>
<dbReference type="SMART" id="SM00332">
    <property type="entry name" value="PP2Cc"/>
    <property type="match status" value="1"/>
</dbReference>
<keyword evidence="1" id="KW-0479">Metal-binding</keyword>
<comment type="similarity">
    <text evidence="1">Belongs to the PP2C family.</text>
</comment>
<keyword evidence="1" id="KW-0464">Manganese</keyword>
<evidence type="ECO:0000256" key="1">
    <source>
        <dbReference type="RuleBase" id="RU366020"/>
    </source>
</evidence>
<accession>A0AA89APZ5</accession>
<dbReference type="InterPro" id="IPR001932">
    <property type="entry name" value="PPM-type_phosphatase-like_dom"/>
</dbReference>
<organism evidence="4 5">
    <name type="scientific">Escallonia herrerae</name>
    <dbReference type="NCBI Taxonomy" id="1293975"/>
    <lineage>
        <taxon>Eukaryota</taxon>
        <taxon>Viridiplantae</taxon>
        <taxon>Streptophyta</taxon>
        <taxon>Embryophyta</taxon>
        <taxon>Tracheophyta</taxon>
        <taxon>Spermatophyta</taxon>
        <taxon>Magnoliopsida</taxon>
        <taxon>eudicotyledons</taxon>
        <taxon>Gunneridae</taxon>
        <taxon>Pentapetalae</taxon>
        <taxon>asterids</taxon>
        <taxon>campanulids</taxon>
        <taxon>Escalloniales</taxon>
        <taxon>Escalloniaceae</taxon>
        <taxon>Escallonia</taxon>
    </lineage>
</organism>
<comment type="catalytic activity">
    <reaction evidence="1">
        <text>O-phospho-L-threonyl-[protein] + H2O = L-threonyl-[protein] + phosphate</text>
        <dbReference type="Rhea" id="RHEA:47004"/>
        <dbReference type="Rhea" id="RHEA-COMP:11060"/>
        <dbReference type="Rhea" id="RHEA-COMP:11605"/>
        <dbReference type="ChEBI" id="CHEBI:15377"/>
        <dbReference type="ChEBI" id="CHEBI:30013"/>
        <dbReference type="ChEBI" id="CHEBI:43474"/>
        <dbReference type="ChEBI" id="CHEBI:61977"/>
        <dbReference type="EC" id="3.1.3.16"/>
    </reaction>
</comment>
<dbReference type="InterPro" id="IPR036457">
    <property type="entry name" value="PPM-type-like_dom_sf"/>
</dbReference>
<proteinExistence type="inferred from homology"/>
<dbReference type="PANTHER" id="PTHR12320:SF1">
    <property type="entry name" value="PROTEIN PHOSPHATASE PTC7 HOMOLOG"/>
    <property type="match status" value="1"/>
</dbReference>
<feature type="region of interest" description="Disordered" evidence="2">
    <location>
        <begin position="588"/>
        <end position="609"/>
    </location>
</feature>
<evidence type="ECO:0000313" key="5">
    <source>
        <dbReference type="Proteomes" id="UP001188597"/>
    </source>
</evidence>
<dbReference type="GO" id="GO:0046872">
    <property type="term" value="F:metal ion binding"/>
    <property type="evidence" value="ECO:0007669"/>
    <property type="project" value="UniProtKB-UniRule"/>
</dbReference>